<dbReference type="PROSITE" id="PS51170">
    <property type="entry name" value="CW"/>
    <property type="match status" value="4"/>
</dbReference>
<keyword evidence="3" id="KW-1133">Transmembrane helix</keyword>
<dbReference type="Pfam" id="PF19127">
    <property type="entry name" value="Choline_bind_3"/>
    <property type="match status" value="2"/>
</dbReference>
<feature type="repeat" description="Cell wall-binding" evidence="2">
    <location>
        <begin position="138"/>
        <end position="157"/>
    </location>
</feature>
<dbReference type="KEGG" id="cbk:CLL_A1886"/>
<sequence length="267" mass="30316">MYLLFLISLICFVVGLIKPEKMVFWKEPSNRTKKDVLKYLGTLTAILFVLVGVFNSNSSSQTTATNKKLDNNTTQTESIIKVDEDAKVKSEQPKEIKKTGWIEENKNWYYYDNDGKQKIGWLTDNNKYYYFNASGVMQNGWIKDQGKDYYLDSNGVMQTGWKESNGKWYYLNNNGSMATNTTVDGYEVASNGVMQEKKVVRQAKQANTSNSNNVVETGDEQGETAYLSATGEKYHSRPDCGRMNPNKATKTTVAKAKQNHQPCSKCW</sequence>
<feature type="repeat" description="Cell wall-binding" evidence="2">
    <location>
        <begin position="98"/>
        <end position="117"/>
    </location>
</feature>
<feature type="transmembrane region" description="Helical" evidence="3">
    <location>
        <begin position="39"/>
        <end position="58"/>
    </location>
</feature>
<dbReference type="Gene3D" id="2.10.270.10">
    <property type="entry name" value="Cholin Binding"/>
    <property type="match status" value="1"/>
</dbReference>
<keyword evidence="1" id="KW-0677">Repeat</keyword>
<dbReference type="HOGENOM" id="CLU_1044724_0_0_9"/>
<evidence type="ECO:0000256" key="2">
    <source>
        <dbReference type="PROSITE-ProRule" id="PRU00591"/>
    </source>
</evidence>
<feature type="repeat" description="Cell wall-binding" evidence="2">
    <location>
        <begin position="158"/>
        <end position="177"/>
    </location>
</feature>
<gene>
    <name evidence="4" type="ordered locus">CLL_A1886</name>
</gene>
<dbReference type="AlphaFoldDB" id="B2TMT2"/>
<feature type="repeat" description="Cell wall-binding" evidence="2">
    <location>
        <begin position="118"/>
        <end position="137"/>
    </location>
</feature>
<reference evidence="4" key="2">
    <citation type="submission" date="2009-08" db="EMBL/GenBank/DDBJ databases">
        <authorList>
            <person name="Shrivastava S."/>
            <person name="Brinkac L.M."/>
            <person name="Dodson R.J."/>
            <person name="Harkins D.M."/>
            <person name="Durkin A.S."/>
            <person name="Sutton G."/>
        </authorList>
    </citation>
    <scope>NUCLEOTIDE SEQUENCE</scope>
    <source>
        <strain evidence="4">Eklund 17B</strain>
    </source>
</reference>
<evidence type="ECO:0000313" key="4">
    <source>
        <dbReference type="EMBL" id="ACD24760.1"/>
    </source>
</evidence>
<evidence type="ECO:0000256" key="3">
    <source>
        <dbReference type="SAM" id="Phobius"/>
    </source>
</evidence>
<accession>B2TMT2</accession>
<name>B2TMT2_CLOBB</name>
<dbReference type="EMBL" id="CP001056">
    <property type="protein sequence ID" value="ACD24760.1"/>
    <property type="molecule type" value="Genomic_DNA"/>
</dbReference>
<protein>
    <submittedName>
        <fullName evidence="4">Surface protein A</fullName>
    </submittedName>
</protein>
<reference evidence="4" key="1">
    <citation type="submission" date="2009-06" db="EMBL/GenBank/DDBJ databases">
        <authorList>
            <consortium name="US DOE Joint Genome Institute (JGI-PGF)"/>
            <person name="Lucas S."/>
            <person name="Copeland A."/>
            <person name="Lapidus A."/>
            <person name="Glavina del Rio T."/>
            <person name="Dalin E."/>
            <person name="Tice H."/>
            <person name="Bruce D."/>
            <person name="Goodwin L."/>
            <person name="Pitluck S."/>
            <person name="Kyrpides N."/>
            <person name="Mavromatis K."/>
            <person name="Ivanova N."/>
            <person name="Saunders E."/>
            <person name="Brettin T."/>
            <person name="Detter J.C."/>
            <person name="Han C."/>
            <person name="Larimer F."/>
            <person name="Land M."/>
            <person name="Hauser L."/>
            <person name="Markowitz V."/>
            <person name="Cheng J.-F."/>
            <person name="Hugenholtz P."/>
            <person name="Woyke T."/>
            <person name="Wu D."/>
            <person name="Gronow S."/>
            <person name="Klenk H.-P."/>
            <person name="Eisen J.A."/>
        </authorList>
    </citation>
    <scope>NUCLEOTIDE SEQUENCE</scope>
    <source>
        <strain evidence="4">Eklund 17B</strain>
    </source>
</reference>
<keyword evidence="3" id="KW-0472">Membrane</keyword>
<organism evidence="4">
    <name type="scientific">Clostridium botulinum (strain Eklund 17B / Type B)</name>
    <dbReference type="NCBI Taxonomy" id="935198"/>
    <lineage>
        <taxon>Bacteria</taxon>
        <taxon>Bacillati</taxon>
        <taxon>Bacillota</taxon>
        <taxon>Clostridia</taxon>
        <taxon>Eubacteriales</taxon>
        <taxon>Clostridiaceae</taxon>
        <taxon>Clostridium</taxon>
    </lineage>
</organism>
<evidence type="ECO:0000256" key="1">
    <source>
        <dbReference type="ARBA" id="ARBA00022737"/>
    </source>
</evidence>
<dbReference type="SUPFAM" id="SSF69360">
    <property type="entry name" value="Cell wall binding repeat"/>
    <property type="match status" value="1"/>
</dbReference>
<proteinExistence type="predicted"/>
<dbReference type="InterPro" id="IPR018337">
    <property type="entry name" value="Cell_wall/Cho-bd_repeat"/>
</dbReference>
<keyword evidence="3" id="KW-0812">Transmembrane</keyword>